<dbReference type="PANTHER" id="PTHR46215:SF17">
    <property type="entry name" value="DIRIGENT PROTEIN"/>
    <property type="match status" value="1"/>
</dbReference>
<keyword evidence="4" id="KW-0052">Apoplast</keyword>
<dbReference type="GO" id="GO:0048046">
    <property type="term" value="C:apoplast"/>
    <property type="evidence" value="ECO:0007669"/>
    <property type="project" value="UniProtKB-SubCell"/>
</dbReference>
<evidence type="ECO:0000313" key="6">
    <source>
        <dbReference type="Proteomes" id="UP000035740"/>
    </source>
</evidence>
<organism evidence="5 6">
    <name type="scientific">Beta vulgaris subsp. vulgaris</name>
    <name type="common">Beet</name>
    <dbReference type="NCBI Taxonomy" id="3555"/>
    <lineage>
        <taxon>Eukaryota</taxon>
        <taxon>Viridiplantae</taxon>
        <taxon>Streptophyta</taxon>
        <taxon>Embryophyta</taxon>
        <taxon>Tracheophyta</taxon>
        <taxon>Spermatophyta</taxon>
        <taxon>Magnoliopsida</taxon>
        <taxon>eudicotyledons</taxon>
        <taxon>Gunneridae</taxon>
        <taxon>Pentapetalae</taxon>
        <taxon>Caryophyllales</taxon>
        <taxon>Chenopodiaceae</taxon>
        <taxon>Betoideae</taxon>
        <taxon>Beta</taxon>
    </lineage>
</organism>
<protein>
    <recommendedName>
        <fullName evidence="4">Dirigent protein</fullName>
    </recommendedName>
</protein>
<dbReference type="Gene3D" id="2.40.480.10">
    <property type="entry name" value="Allene oxide cyclase-like"/>
    <property type="match status" value="1"/>
</dbReference>
<dbReference type="PANTHER" id="PTHR46215">
    <property type="entry name" value="DIRIGENT PROTEIN 24-RELATED"/>
    <property type="match status" value="1"/>
</dbReference>
<comment type="function">
    <text evidence="4">Dirigent proteins impart stereoselectivity on the phenoxy radical-coupling reaction, yielding optically active lignans from two molecules of coniferyl alcohol in the biosynthesis of lignans, flavonolignans, and alkaloids and thus plays a central role in plant secondary metabolism.</text>
</comment>
<dbReference type="eggNOG" id="ENOG502RYKV">
    <property type="taxonomic scope" value="Eukaryota"/>
</dbReference>
<dbReference type="EMBL" id="KQ090222">
    <property type="protein sequence ID" value="KMS99303.1"/>
    <property type="molecule type" value="Genomic_DNA"/>
</dbReference>
<evidence type="ECO:0000256" key="4">
    <source>
        <dbReference type="RuleBase" id="RU363099"/>
    </source>
</evidence>
<dbReference type="GO" id="GO:0009699">
    <property type="term" value="P:phenylpropanoid biosynthetic process"/>
    <property type="evidence" value="ECO:0007669"/>
    <property type="project" value="UniProtKB-ARBA"/>
</dbReference>
<evidence type="ECO:0000313" key="5">
    <source>
        <dbReference type="EMBL" id="KMS99303.1"/>
    </source>
</evidence>
<sequence>MSTTSIPCMSITFFIFFLFSIIPFSYSARILLAAANPPQPFRHPTQPSITFLMQDIQPSSTRNTLNQQQQAPPFSKPLRTYPSTFGSIPLPYQTNPVNHNTPTQTPLDMPTFEMSFPATSTLLEELEYGLVTNIEENIYVENSVYGPMLVGKARGIYVSMNSLEEANYHIMAMTASFTIEIGDYNKSNDEIDSLKFFGVHENKDVLECHVAVIGGTGKFKDANGYAAIRVVSRNYRGSYDIEESSEDAKMMLLYNVYLS</sequence>
<keyword evidence="3 4" id="KW-0964">Secreted</keyword>
<dbReference type="AlphaFoldDB" id="A0A0J8BH17"/>
<dbReference type="Proteomes" id="UP000035740">
    <property type="component" value="Unassembled WGS sequence"/>
</dbReference>
<comment type="subcellular location">
    <subcellularLocation>
        <location evidence="4">Secreted</location>
        <location evidence="4">Extracellular space</location>
        <location evidence="4">Apoplast</location>
    </subcellularLocation>
</comment>
<proteinExistence type="inferred from homology"/>
<keyword evidence="6" id="KW-1185">Reference proteome</keyword>
<evidence type="ECO:0000256" key="2">
    <source>
        <dbReference type="ARBA" id="ARBA00011738"/>
    </source>
</evidence>
<dbReference type="Pfam" id="PF03018">
    <property type="entry name" value="Dirigent"/>
    <property type="match status" value="1"/>
</dbReference>
<evidence type="ECO:0000256" key="1">
    <source>
        <dbReference type="ARBA" id="ARBA00010746"/>
    </source>
</evidence>
<evidence type="ECO:0000256" key="3">
    <source>
        <dbReference type="ARBA" id="ARBA00022525"/>
    </source>
</evidence>
<reference evidence="5 6" key="1">
    <citation type="journal article" date="2014" name="Nature">
        <title>The genome of the recently domesticated crop plant sugar beet (Beta vulgaris).</title>
        <authorList>
            <person name="Dohm J.C."/>
            <person name="Minoche A.E."/>
            <person name="Holtgrawe D."/>
            <person name="Capella-Gutierrez S."/>
            <person name="Zakrzewski F."/>
            <person name="Tafer H."/>
            <person name="Rupp O."/>
            <person name="Sorensen T.R."/>
            <person name="Stracke R."/>
            <person name="Reinhardt R."/>
            <person name="Goesmann A."/>
            <person name="Kraft T."/>
            <person name="Schulz B."/>
            <person name="Stadler P.F."/>
            <person name="Schmidt T."/>
            <person name="Gabaldon T."/>
            <person name="Lehrach H."/>
            <person name="Weisshaar B."/>
            <person name="Himmelbauer H."/>
        </authorList>
    </citation>
    <scope>NUCLEOTIDE SEQUENCE [LARGE SCALE GENOMIC DNA]</scope>
    <source>
        <tissue evidence="5">Taproot</tissue>
    </source>
</reference>
<dbReference type="InterPro" id="IPR044859">
    <property type="entry name" value="Allene_oxi_cyc_Dirigent"/>
</dbReference>
<comment type="similarity">
    <text evidence="1 4">Belongs to the plant dirigent protein family.</text>
</comment>
<dbReference type="Gramene" id="KMS99303">
    <property type="protein sequence ID" value="KMS99303"/>
    <property type="gene ID" value="BVRB_2g046070"/>
</dbReference>
<accession>A0A0J8BH17</accession>
<dbReference type="InterPro" id="IPR004265">
    <property type="entry name" value="Dirigent"/>
</dbReference>
<gene>
    <name evidence="5" type="ORF">BVRB_2g046070</name>
</gene>
<comment type="subunit">
    <text evidence="2 4">Homodimer.</text>
</comment>
<dbReference type="OMA" id="HNHARHE"/>
<dbReference type="OrthoDB" id="1685727at2759"/>
<name>A0A0J8BH17_BETVV</name>